<dbReference type="PANTHER" id="PTHR34351">
    <property type="entry name" value="SLR1927 PROTEIN-RELATED"/>
    <property type="match status" value="1"/>
</dbReference>
<feature type="transmembrane region" description="Helical" evidence="2">
    <location>
        <begin position="30"/>
        <end position="49"/>
    </location>
</feature>
<feature type="transmembrane region" description="Helical" evidence="2">
    <location>
        <begin position="7"/>
        <end position="24"/>
    </location>
</feature>
<keyword evidence="2" id="KW-0812">Transmembrane</keyword>
<dbReference type="Proteomes" id="UP001285521">
    <property type="component" value="Unassembled WGS sequence"/>
</dbReference>
<feature type="region of interest" description="Disordered" evidence="1">
    <location>
        <begin position="165"/>
        <end position="189"/>
    </location>
</feature>
<sequence length="387" mass="41126">MGLTRGGVTVAVAGVVLLGAGLLADYPELVLIALACAAAFLVAALWMLLRPELTATRAGIWPLRVTEGEEAGVTLVVVNNGRRRSPPVSLVEKVGGHPVSIEVPSLAGRSSHRHHYDLPQLRRGVHVLETPEVGHSDPFRLMKIGSTSGTESVVRVHPRAHVVAAPPTGGPQDAEGPTSSGSPQGGVAFHSLRDYVPGDDWRLIHWRSTARTGKAVVRHHVIPDEPRQLVVLDTRRASYPSESFEDAVRVAASLVRAASRAAFPLDLRTTADVRTGDHRPAEWWSTDELPALDLLSTVEPDDGAGLRGLPGLVADVASSIEGVALTVVTGSPHAEELACLPAVRSRFLMISLVRIGERAGAEPPGAVTVDARTSTEFAALWNELVTR</sequence>
<organism evidence="4 5">
    <name type="scientific">Lentzea miocenica</name>
    <dbReference type="NCBI Taxonomy" id="3095431"/>
    <lineage>
        <taxon>Bacteria</taxon>
        <taxon>Bacillati</taxon>
        <taxon>Actinomycetota</taxon>
        <taxon>Actinomycetes</taxon>
        <taxon>Pseudonocardiales</taxon>
        <taxon>Pseudonocardiaceae</taxon>
        <taxon>Lentzea</taxon>
    </lineage>
</organism>
<proteinExistence type="predicted"/>
<dbReference type="RefSeq" id="WP_319964950.1">
    <property type="nucleotide sequence ID" value="NZ_JAXAVW010000004.1"/>
</dbReference>
<keyword evidence="2" id="KW-1133">Transmembrane helix</keyword>
<reference evidence="4 5" key="2">
    <citation type="submission" date="2023-11" db="EMBL/GenBank/DDBJ databases">
        <authorList>
            <person name="Lara A.C."/>
            <person name="Chronakova A."/>
        </authorList>
    </citation>
    <scope>NUCLEOTIDE SEQUENCE [LARGE SCALE GENOMIC DNA]</scope>
    <source>
        <strain evidence="4 5">BCCO 10_0856</strain>
    </source>
</reference>
<evidence type="ECO:0000256" key="2">
    <source>
        <dbReference type="SAM" id="Phobius"/>
    </source>
</evidence>
<accession>A0ABU4SVL7</accession>
<name>A0ABU4SVL7_9PSEU</name>
<evidence type="ECO:0000259" key="3">
    <source>
        <dbReference type="Pfam" id="PF01882"/>
    </source>
</evidence>
<evidence type="ECO:0000256" key="1">
    <source>
        <dbReference type="SAM" id="MobiDB-lite"/>
    </source>
</evidence>
<evidence type="ECO:0000313" key="5">
    <source>
        <dbReference type="Proteomes" id="UP001285521"/>
    </source>
</evidence>
<dbReference type="EMBL" id="JAXAVW010000004">
    <property type="protein sequence ID" value="MDX8029951.1"/>
    <property type="molecule type" value="Genomic_DNA"/>
</dbReference>
<reference evidence="4 5" key="1">
    <citation type="submission" date="2023-11" db="EMBL/GenBank/DDBJ databases">
        <title>Lentzea sokolovensis, sp. nov., Lentzea kristufkii, sp. nov., and Lentzea miocenensis, sp. nov., rare actinobacteria from Sokolov Coal Basin, Miocene lacustrine sediment, Czech Republic.</title>
        <authorList>
            <person name="Lara A."/>
            <person name="Kotroba L."/>
            <person name="Nouioui I."/>
            <person name="Neumann-Schaal M."/>
            <person name="Mast Y."/>
            <person name="Chronakova A."/>
        </authorList>
    </citation>
    <scope>NUCLEOTIDE SEQUENCE [LARGE SCALE GENOMIC DNA]</scope>
    <source>
        <strain evidence="4 5">BCCO 10_0856</strain>
    </source>
</reference>
<protein>
    <submittedName>
        <fullName evidence="4">DUF58 domain-containing protein</fullName>
    </submittedName>
</protein>
<dbReference type="PANTHER" id="PTHR34351:SF1">
    <property type="entry name" value="SLR1927 PROTEIN"/>
    <property type="match status" value="1"/>
</dbReference>
<gene>
    <name evidence="4" type="ORF">SK803_06990</name>
</gene>
<dbReference type="InterPro" id="IPR002881">
    <property type="entry name" value="DUF58"/>
</dbReference>
<keyword evidence="2" id="KW-0472">Membrane</keyword>
<keyword evidence="5" id="KW-1185">Reference proteome</keyword>
<comment type="caution">
    <text evidence="4">The sequence shown here is derived from an EMBL/GenBank/DDBJ whole genome shotgun (WGS) entry which is preliminary data.</text>
</comment>
<feature type="domain" description="DUF58" evidence="3">
    <location>
        <begin position="192"/>
        <end position="255"/>
    </location>
</feature>
<dbReference type="Pfam" id="PF01882">
    <property type="entry name" value="DUF58"/>
    <property type="match status" value="1"/>
</dbReference>
<evidence type="ECO:0000313" key="4">
    <source>
        <dbReference type="EMBL" id="MDX8029951.1"/>
    </source>
</evidence>